<dbReference type="AlphaFoldDB" id="A0A2I2FCU7"/>
<organism evidence="1 2">
    <name type="scientific">Aspergillus candidus</name>
    <dbReference type="NCBI Taxonomy" id="41067"/>
    <lineage>
        <taxon>Eukaryota</taxon>
        <taxon>Fungi</taxon>
        <taxon>Dikarya</taxon>
        <taxon>Ascomycota</taxon>
        <taxon>Pezizomycotina</taxon>
        <taxon>Eurotiomycetes</taxon>
        <taxon>Eurotiomycetidae</taxon>
        <taxon>Eurotiales</taxon>
        <taxon>Aspergillaceae</taxon>
        <taxon>Aspergillus</taxon>
        <taxon>Aspergillus subgen. Circumdati</taxon>
    </lineage>
</organism>
<dbReference type="GeneID" id="36519593"/>
<dbReference type="Proteomes" id="UP000234585">
    <property type="component" value="Unassembled WGS sequence"/>
</dbReference>
<dbReference type="RefSeq" id="XP_024672472.1">
    <property type="nucleotide sequence ID" value="XM_024812433.1"/>
</dbReference>
<accession>A0A2I2FCU7</accession>
<name>A0A2I2FCU7_ASPCN</name>
<keyword evidence="2" id="KW-1185">Reference proteome</keyword>
<evidence type="ECO:0000313" key="1">
    <source>
        <dbReference type="EMBL" id="PLB38460.1"/>
    </source>
</evidence>
<evidence type="ECO:0000313" key="2">
    <source>
        <dbReference type="Proteomes" id="UP000234585"/>
    </source>
</evidence>
<protein>
    <submittedName>
        <fullName evidence="1">Uncharacterized protein</fullName>
    </submittedName>
</protein>
<proteinExistence type="predicted"/>
<reference evidence="1 2" key="1">
    <citation type="submission" date="2017-12" db="EMBL/GenBank/DDBJ databases">
        <authorList>
            <consortium name="DOE Joint Genome Institute"/>
            <person name="Haridas S."/>
            <person name="Kjaerbolling I."/>
            <person name="Vesth T.C."/>
            <person name="Frisvad J.C."/>
            <person name="Nybo J.L."/>
            <person name="Theobald S."/>
            <person name="Kuo A."/>
            <person name="Bowyer P."/>
            <person name="Matsuda Y."/>
            <person name="Mondo S."/>
            <person name="Lyhne E.K."/>
            <person name="Kogle M.E."/>
            <person name="Clum A."/>
            <person name="Lipzen A."/>
            <person name="Salamov A."/>
            <person name="Ngan C.Y."/>
            <person name="Daum C."/>
            <person name="Chiniquy J."/>
            <person name="Barry K."/>
            <person name="LaButti K."/>
            <person name="Simmons B.A."/>
            <person name="Magnuson J.K."/>
            <person name="Mortensen U.H."/>
            <person name="Larsen T.O."/>
            <person name="Grigoriev I.V."/>
            <person name="Baker S.E."/>
            <person name="Andersen M.R."/>
            <person name="Nordberg H.P."/>
            <person name="Cantor M.N."/>
            <person name="Hua S.X."/>
        </authorList>
    </citation>
    <scope>NUCLEOTIDE SEQUENCE [LARGE SCALE GENOMIC DNA]</scope>
    <source>
        <strain evidence="1 2">CBS 102.13</strain>
    </source>
</reference>
<sequence>MIPWPFVKFMGSSTIDYHVAFAVKIPFGTLDKPRVEADSDMSHHCNLRHPPSLRYLFRDWRWSCFCPLVSG</sequence>
<gene>
    <name evidence="1" type="ORF">BDW47DRAFT_104877</name>
</gene>
<dbReference type="EMBL" id="KZ559135">
    <property type="protein sequence ID" value="PLB38460.1"/>
    <property type="molecule type" value="Genomic_DNA"/>
</dbReference>